<evidence type="ECO:0000256" key="3">
    <source>
        <dbReference type="ARBA" id="ARBA00022793"/>
    </source>
</evidence>
<dbReference type="InterPro" id="IPR010977">
    <property type="entry name" value="Aromatic_deC"/>
</dbReference>
<evidence type="ECO:0000256" key="1">
    <source>
        <dbReference type="ARBA" id="ARBA00001933"/>
    </source>
</evidence>
<evidence type="ECO:0000256" key="6">
    <source>
        <dbReference type="PIRSR" id="PIRSR602129-50"/>
    </source>
</evidence>
<organism evidence="8 9">
    <name type="scientific">Sapientia aquatica</name>
    <dbReference type="NCBI Taxonomy" id="1549640"/>
    <lineage>
        <taxon>Bacteria</taxon>
        <taxon>Pseudomonadati</taxon>
        <taxon>Pseudomonadota</taxon>
        <taxon>Betaproteobacteria</taxon>
        <taxon>Burkholderiales</taxon>
        <taxon>Oxalobacteraceae</taxon>
        <taxon>Sapientia</taxon>
    </lineage>
</organism>
<evidence type="ECO:0000256" key="7">
    <source>
        <dbReference type="RuleBase" id="RU000382"/>
    </source>
</evidence>
<dbReference type="EMBL" id="SMYL01000005">
    <property type="protein sequence ID" value="TDK65722.1"/>
    <property type="molecule type" value="Genomic_DNA"/>
</dbReference>
<dbReference type="GO" id="GO:0008483">
    <property type="term" value="F:transaminase activity"/>
    <property type="evidence" value="ECO:0007669"/>
    <property type="project" value="UniProtKB-KW"/>
</dbReference>
<keyword evidence="4 6" id="KW-0663">Pyridoxal phosphate</keyword>
<dbReference type="GO" id="GO:0030170">
    <property type="term" value="F:pyridoxal phosphate binding"/>
    <property type="evidence" value="ECO:0007669"/>
    <property type="project" value="InterPro"/>
</dbReference>
<evidence type="ECO:0000256" key="5">
    <source>
        <dbReference type="ARBA" id="ARBA00023239"/>
    </source>
</evidence>
<feature type="modified residue" description="N6-(pyridoxal phosphate)lysine" evidence="6">
    <location>
        <position position="280"/>
    </location>
</feature>
<dbReference type="Gene3D" id="3.90.1150.10">
    <property type="entry name" value="Aspartate Aminotransferase, domain 1"/>
    <property type="match status" value="1"/>
</dbReference>
<protein>
    <submittedName>
        <fullName evidence="8">Aminotransferase class V-fold PLP-dependent enzyme</fullName>
    </submittedName>
</protein>
<dbReference type="GO" id="GO:0019752">
    <property type="term" value="P:carboxylic acid metabolic process"/>
    <property type="evidence" value="ECO:0007669"/>
    <property type="project" value="InterPro"/>
</dbReference>
<keyword evidence="3" id="KW-0210">Decarboxylase</keyword>
<sequence length="467" mass="50959">MLEDILDYTQHLRQRPVWQPIPNEVKERFVEKLPAQGSELSGLHQRFLTEIMPYSIGNSHPGFMGWVQGGGTPVGMVADMLAAGLNANVGGREQIPIAVEKQIETWMRELFHFPETAHGLFVTGTSLANLIAVLIARTKHLGGQVRRNGIDQASQKLTAYTSTGAHGCVSQAMDLAGFGTTALRQIPVNERFELDIAQLKAAIKADQAAGYTPFLIVGSAGTVDVGAIDDLAALAELAKRENCWFHIDGAYGALGMFSAQIAPKLAGIELADSIAFDFHKWGQVPYDAGYILVRDAADQLATFAAPANYLKRETRGMAAGSPWPCDFGPDLSRGFRALKTWFTIANFGADKLGQIITNTCELAHYLARQIAQHPQLTLMAPVNLNIVCFRHNGNANFSLEQRNAFNAELVIALQESGLVAPSSTTVNQHIVIRAAFVNHRTRQFDVDRLIEATLKLGDELLLTPQFS</sequence>
<name>A0A4R5W179_9BURK</name>
<dbReference type="Proteomes" id="UP000294829">
    <property type="component" value="Unassembled WGS sequence"/>
</dbReference>
<dbReference type="PANTHER" id="PTHR11999:SF70">
    <property type="entry name" value="MIP05841P"/>
    <property type="match status" value="1"/>
</dbReference>
<dbReference type="OrthoDB" id="9803665at2"/>
<dbReference type="InterPro" id="IPR015421">
    <property type="entry name" value="PyrdxlP-dep_Trfase_major"/>
</dbReference>
<dbReference type="RefSeq" id="WP_133328901.1">
    <property type="nucleotide sequence ID" value="NZ_SMYL01000005.1"/>
</dbReference>
<dbReference type="PANTHER" id="PTHR11999">
    <property type="entry name" value="GROUP II PYRIDOXAL-5-PHOSPHATE DECARBOXYLASE"/>
    <property type="match status" value="1"/>
</dbReference>
<dbReference type="Pfam" id="PF00282">
    <property type="entry name" value="Pyridoxal_deC"/>
    <property type="match status" value="1"/>
</dbReference>
<dbReference type="SUPFAM" id="SSF53383">
    <property type="entry name" value="PLP-dependent transferases"/>
    <property type="match status" value="1"/>
</dbReference>
<dbReference type="Gene3D" id="3.40.640.10">
    <property type="entry name" value="Type I PLP-dependent aspartate aminotransferase-like (Major domain)"/>
    <property type="match status" value="1"/>
</dbReference>
<accession>A0A4R5W179</accession>
<dbReference type="PROSITE" id="PS00392">
    <property type="entry name" value="DDC_GAD_HDC_YDC"/>
    <property type="match status" value="1"/>
</dbReference>
<evidence type="ECO:0000313" key="9">
    <source>
        <dbReference type="Proteomes" id="UP000294829"/>
    </source>
</evidence>
<dbReference type="InterPro" id="IPR021115">
    <property type="entry name" value="Pyridoxal-P_BS"/>
</dbReference>
<keyword evidence="5 7" id="KW-0456">Lyase</keyword>
<dbReference type="GO" id="GO:0006520">
    <property type="term" value="P:amino acid metabolic process"/>
    <property type="evidence" value="ECO:0007669"/>
    <property type="project" value="InterPro"/>
</dbReference>
<evidence type="ECO:0000256" key="4">
    <source>
        <dbReference type="ARBA" id="ARBA00022898"/>
    </source>
</evidence>
<keyword evidence="9" id="KW-1185">Reference proteome</keyword>
<dbReference type="Gene3D" id="1.20.1340.10">
    <property type="entry name" value="dopa decarboxylase, N-terminal domain"/>
    <property type="match status" value="1"/>
</dbReference>
<evidence type="ECO:0000313" key="8">
    <source>
        <dbReference type="EMBL" id="TDK65722.1"/>
    </source>
</evidence>
<comment type="similarity">
    <text evidence="2 7">Belongs to the group II decarboxylase family.</text>
</comment>
<dbReference type="InterPro" id="IPR015424">
    <property type="entry name" value="PyrdxlP-dep_Trfase"/>
</dbReference>
<reference evidence="8 9" key="1">
    <citation type="submission" date="2019-03" db="EMBL/GenBank/DDBJ databases">
        <title>Sapientia aquatica gen. nov., sp. nov., isolated from a crater lake.</title>
        <authorList>
            <person name="Felfoldi T."/>
            <person name="Szabo A."/>
            <person name="Toth E."/>
            <person name="Schumann P."/>
            <person name="Keki Z."/>
            <person name="Marialigeti K."/>
            <person name="Mathe I."/>
        </authorList>
    </citation>
    <scope>NUCLEOTIDE SEQUENCE [LARGE SCALE GENOMIC DNA]</scope>
    <source>
        <strain evidence="8 9">SA-152</strain>
    </source>
</reference>
<comment type="cofactor">
    <cofactor evidence="1 6 7">
        <name>pyridoxal 5'-phosphate</name>
        <dbReference type="ChEBI" id="CHEBI:597326"/>
    </cofactor>
</comment>
<keyword evidence="8" id="KW-0032">Aminotransferase</keyword>
<keyword evidence="8" id="KW-0808">Transferase</keyword>
<dbReference type="InterPro" id="IPR015422">
    <property type="entry name" value="PyrdxlP-dep_Trfase_small"/>
</dbReference>
<evidence type="ECO:0000256" key="2">
    <source>
        <dbReference type="ARBA" id="ARBA00009533"/>
    </source>
</evidence>
<dbReference type="AlphaFoldDB" id="A0A4R5W179"/>
<proteinExistence type="inferred from homology"/>
<dbReference type="PRINTS" id="PR00800">
    <property type="entry name" value="YHDCRBOXLASE"/>
</dbReference>
<comment type="caution">
    <text evidence="8">The sequence shown here is derived from an EMBL/GenBank/DDBJ whole genome shotgun (WGS) entry which is preliminary data.</text>
</comment>
<dbReference type="GO" id="GO:0016831">
    <property type="term" value="F:carboxy-lyase activity"/>
    <property type="evidence" value="ECO:0007669"/>
    <property type="project" value="UniProtKB-KW"/>
</dbReference>
<dbReference type="InterPro" id="IPR002129">
    <property type="entry name" value="PyrdxlP-dep_de-COase"/>
</dbReference>
<gene>
    <name evidence="8" type="ORF">E2I14_11375</name>
</gene>